<dbReference type="PANTHER" id="PTHR15893:SF0">
    <property type="entry name" value="LARGE RIBOSOMAL SUBUNIT PROTEIN BL27M"/>
    <property type="match status" value="1"/>
</dbReference>
<dbReference type="GO" id="GO:0003735">
    <property type="term" value="F:structural constituent of ribosome"/>
    <property type="evidence" value="ECO:0007669"/>
    <property type="project" value="InterPro"/>
</dbReference>
<comment type="similarity">
    <text evidence="2">Belongs to the bacterial ribosomal protein bL27 family.</text>
</comment>
<keyword evidence="5" id="KW-0687">Ribonucleoprotein</keyword>
<dbReference type="AlphaFoldDB" id="G0SD22"/>
<protein>
    <recommendedName>
        <fullName evidence="6">Large ribosomal subunit protein bL27m</fullName>
    </recommendedName>
</protein>
<evidence type="ECO:0000313" key="9">
    <source>
        <dbReference type="Proteomes" id="UP000008066"/>
    </source>
</evidence>
<feature type="region of interest" description="Disordered" evidence="7">
    <location>
        <begin position="1"/>
        <end position="33"/>
    </location>
</feature>
<dbReference type="Pfam" id="PF01016">
    <property type="entry name" value="Ribosomal_L27"/>
    <property type="match status" value="1"/>
</dbReference>
<evidence type="ECO:0000256" key="1">
    <source>
        <dbReference type="ARBA" id="ARBA00004173"/>
    </source>
</evidence>
<dbReference type="eggNOG" id="KOG4600">
    <property type="taxonomic scope" value="Eukaryota"/>
</dbReference>
<evidence type="ECO:0000256" key="3">
    <source>
        <dbReference type="ARBA" id="ARBA00022980"/>
    </source>
</evidence>
<evidence type="ECO:0000256" key="2">
    <source>
        <dbReference type="ARBA" id="ARBA00010797"/>
    </source>
</evidence>
<name>G0SD22_CHATD</name>
<sequence length="434" mass="48741">MLSQQKTSPLQPTQCRSPNRRQPNSVQSPGPLNPIAAAISTSRSLALPSALIFSVPVAARNVRERQAMQLARLQRPFQRVAGAVASASRPLGALSRPTTTSLEDRFASLRIASPTEINAAVQGKRYATVKSQGAYKLKSKKTIPKKLGAKRTGDQYVLPGNIIYKQRGTVWHPGENTIMGRDHTIHAAVAGYVKYYRDPHRHPGRQYIGVAFNRDDKLPYPPGKRSEEVISPSGIPLTVTRLPESEQSTESEDSTTTGVSVTAQTTVTAKPKLPIHLRRRIPLKDGNSVIARLIQQKLRARAITKAKQDAWRLQQQKELEARMNTRVFRLQDDYSYRETNWEIGRLIGDAGTIPGTEKTESRRARMRSRRKKRAAYFRELKARRVAKARRREESKRRLREKRAVLLAQRREATTTVKATNEAVKVAAEKNKVKA</sequence>
<dbReference type="GeneID" id="18259088"/>
<dbReference type="HOGENOM" id="CLU_062495_0_1_1"/>
<dbReference type="STRING" id="759272.G0SD22"/>
<dbReference type="GO" id="GO:0006412">
    <property type="term" value="P:translation"/>
    <property type="evidence" value="ECO:0007669"/>
    <property type="project" value="InterPro"/>
</dbReference>
<reference evidence="8 9" key="1">
    <citation type="journal article" date="2011" name="Cell">
        <title>Insight into structure and assembly of the nuclear pore complex by utilizing the genome of a eukaryotic thermophile.</title>
        <authorList>
            <person name="Amlacher S."/>
            <person name="Sarges P."/>
            <person name="Flemming D."/>
            <person name="van Noort V."/>
            <person name="Kunze R."/>
            <person name="Devos D.P."/>
            <person name="Arumugam M."/>
            <person name="Bork P."/>
            <person name="Hurt E."/>
        </authorList>
    </citation>
    <scope>NUCLEOTIDE SEQUENCE [LARGE SCALE GENOMIC DNA]</scope>
    <source>
        <strain evidence="9">DSM 1495 / CBS 144.50 / IMI 039719</strain>
    </source>
</reference>
<evidence type="ECO:0000313" key="8">
    <source>
        <dbReference type="EMBL" id="EGS18452.1"/>
    </source>
</evidence>
<feature type="region of interest" description="Disordered" evidence="7">
    <location>
        <begin position="242"/>
        <end position="261"/>
    </location>
</feature>
<dbReference type="InterPro" id="IPR001684">
    <property type="entry name" value="Ribosomal_bL27"/>
</dbReference>
<evidence type="ECO:0000256" key="5">
    <source>
        <dbReference type="ARBA" id="ARBA00023274"/>
    </source>
</evidence>
<comment type="subcellular location">
    <subcellularLocation>
        <location evidence="1">Mitochondrion</location>
    </subcellularLocation>
</comment>
<gene>
    <name evidence="8" type="ORF">CTHT_0050500</name>
</gene>
<dbReference type="PRINTS" id="PR00063">
    <property type="entry name" value="RIBOSOMALL27"/>
</dbReference>
<dbReference type="EMBL" id="GL988045">
    <property type="protein sequence ID" value="EGS18452.1"/>
    <property type="molecule type" value="Genomic_DNA"/>
</dbReference>
<dbReference type="PANTHER" id="PTHR15893">
    <property type="entry name" value="RIBOSOMAL PROTEIN L27"/>
    <property type="match status" value="1"/>
</dbReference>
<keyword evidence="4" id="KW-0496">Mitochondrion</keyword>
<dbReference type="RefSeq" id="XP_006695397.1">
    <property type="nucleotide sequence ID" value="XM_006695334.1"/>
</dbReference>
<dbReference type="GO" id="GO:0005762">
    <property type="term" value="C:mitochondrial large ribosomal subunit"/>
    <property type="evidence" value="ECO:0007669"/>
    <property type="project" value="TreeGrafter"/>
</dbReference>
<proteinExistence type="inferred from homology"/>
<dbReference type="FunFam" id="2.40.50.100:FF:000042">
    <property type="entry name" value="50S ribosomal protein L27"/>
    <property type="match status" value="1"/>
</dbReference>
<dbReference type="Proteomes" id="UP000008066">
    <property type="component" value="Unassembled WGS sequence"/>
</dbReference>
<keyword evidence="3 8" id="KW-0689">Ribosomal protein</keyword>
<evidence type="ECO:0000256" key="6">
    <source>
        <dbReference type="ARBA" id="ARBA00035267"/>
    </source>
</evidence>
<evidence type="ECO:0000256" key="4">
    <source>
        <dbReference type="ARBA" id="ARBA00023128"/>
    </source>
</evidence>
<evidence type="ECO:0000256" key="7">
    <source>
        <dbReference type="SAM" id="MobiDB-lite"/>
    </source>
</evidence>
<accession>G0SD22</accession>
<organism evidence="9">
    <name type="scientific">Chaetomium thermophilum (strain DSM 1495 / CBS 144.50 / IMI 039719)</name>
    <name type="common">Thermochaetoides thermophila</name>
    <dbReference type="NCBI Taxonomy" id="759272"/>
    <lineage>
        <taxon>Eukaryota</taxon>
        <taxon>Fungi</taxon>
        <taxon>Dikarya</taxon>
        <taxon>Ascomycota</taxon>
        <taxon>Pezizomycotina</taxon>
        <taxon>Sordariomycetes</taxon>
        <taxon>Sordariomycetidae</taxon>
        <taxon>Sordariales</taxon>
        <taxon>Chaetomiaceae</taxon>
        <taxon>Thermochaetoides</taxon>
    </lineage>
</organism>
<keyword evidence="9" id="KW-1185">Reference proteome</keyword>
<dbReference type="KEGG" id="cthr:CTHT_0050500"/>
<dbReference type="OrthoDB" id="1867012at2759"/>
<dbReference type="Gene3D" id="2.40.50.100">
    <property type="match status" value="1"/>
</dbReference>
<feature type="compositionally biased region" description="Polar residues" evidence="7">
    <location>
        <begin position="1"/>
        <end position="30"/>
    </location>
</feature>
<dbReference type="SUPFAM" id="SSF110324">
    <property type="entry name" value="Ribosomal L27 protein-like"/>
    <property type="match status" value="1"/>
</dbReference>